<dbReference type="Proteomes" id="UP001072952">
    <property type="component" value="Unassembled WGS sequence"/>
</dbReference>
<gene>
    <name evidence="2" type="ORF">NW133_02175</name>
</gene>
<feature type="transmembrane region" description="Helical" evidence="1">
    <location>
        <begin position="29"/>
        <end position="47"/>
    </location>
</feature>
<protein>
    <submittedName>
        <fullName evidence="2">Uncharacterized protein</fullName>
    </submittedName>
</protein>
<evidence type="ECO:0000313" key="2">
    <source>
        <dbReference type="EMBL" id="MCY1582353.1"/>
    </source>
</evidence>
<keyword evidence="1" id="KW-0472">Membrane</keyword>
<dbReference type="EMBL" id="JANSLD010000010">
    <property type="protein sequence ID" value="MCY1582353.1"/>
    <property type="molecule type" value="Genomic_DNA"/>
</dbReference>
<feature type="transmembrane region" description="Helical" evidence="1">
    <location>
        <begin position="95"/>
        <end position="114"/>
    </location>
</feature>
<evidence type="ECO:0000256" key="1">
    <source>
        <dbReference type="SAM" id="Phobius"/>
    </source>
</evidence>
<sequence length="187" mass="21511">MEKGHPIRWIGVILFVGFLLIGLATHITWLTTILAVMCYLISIYIGWSEVKYNITHHIINEPPILAYTWYIILEIMMAGVFIGLSLNMIKFGSDMSSVITTISVLNVGVLTCYLKIGGQHKTAKKYIPRQFARKVLPIWLIVNFLLPLIGGYIYRNYHHILGMTLILLWLALCVVTSFFIYRYDIKE</sequence>
<keyword evidence="1" id="KW-1133">Transmembrane helix</keyword>
<evidence type="ECO:0000313" key="3">
    <source>
        <dbReference type="Proteomes" id="UP001072952"/>
    </source>
</evidence>
<keyword evidence="3" id="KW-1185">Reference proteome</keyword>
<feature type="transmembrane region" description="Helical" evidence="1">
    <location>
        <begin position="160"/>
        <end position="181"/>
    </location>
</feature>
<name>A0ABT4BI51_9STAP</name>
<reference evidence="2" key="2">
    <citation type="submission" date="2022-08" db="EMBL/GenBank/DDBJ databases">
        <authorList>
            <person name="Magnan C."/>
        </authorList>
    </citation>
    <scope>NUCLEOTIDE SEQUENCE</scope>
    <source>
        <strain evidence="2">NSP012P</strain>
    </source>
</reference>
<feature type="transmembrane region" description="Helical" evidence="1">
    <location>
        <begin position="7"/>
        <end position="23"/>
    </location>
</feature>
<dbReference type="RefSeq" id="WP_124225141.1">
    <property type="nucleotide sequence ID" value="NZ_JANSKN010000025.1"/>
</dbReference>
<feature type="transmembrane region" description="Helical" evidence="1">
    <location>
        <begin position="67"/>
        <end position="89"/>
    </location>
</feature>
<proteinExistence type="predicted"/>
<feature type="transmembrane region" description="Helical" evidence="1">
    <location>
        <begin position="135"/>
        <end position="154"/>
    </location>
</feature>
<accession>A0ABT4BI51</accession>
<comment type="caution">
    <text evidence="2">The sequence shown here is derived from an EMBL/GenBank/DDBJ whole genome shotgun (WGS) entry which is preliminary data.</text>
</comment>
<keyword evidence="1" id="KW-0812">Transmembrane</keyword>
<organism evidence="2 3">
    <name type="scientific">Staphylococcus pettenkoferi</name>
    <dbReference type="NCBI Taxonomy" id="170573"/>
    <lineage>
        <taxon>Bacteria</taxon>
        <taxon>Bacillati</taxon>
        <taxon>Bacillota</taxon>
        <taxon>Bacilli</taxon>
        <taxon>Bacillales</taxon>
        <taxon>Staphylococcaceae</taxon>
        <taxon>Staphylococcus</taxon>
    </lineage>
</organism>
<reference evidence="2" key="1">
    <citation type="journal article" date="2022" name="Int. J. Mol. Sci.">
        <title>Phenotypic and Genotypic Virulence Characterisation of Staphylococcus pettenkoferi Strains Isolated from Human Bloodstream and Diabetic Foot Infections.</title>
        <authorList>
            <person name="Magnan C."/>
            <person name="Ahmad-Mansour N."/>
            <person name="Pouget C."/>
            <person name="Morsli M."/>
            <person name="Huc-Brandt S."/>
            <person name="Pantel A."/>
            <person name="Dunyach-Remy C."/>
            <person name="Sotto A."/>
            <person name="Molle V."/>
            <person name="Lavigne J.-P."/>
        </authorList>
    </citation>
    <scope>NUCLEOTIDE SEQUENCE</scope>
    <source>
        <strain evidence="2">NSP012P</strain>
    </source>
</reference>